<dbReference type="AlphaFoldDB" id="A0A367Y3R0"/>
<name>A0A367Y3R0_9ASCO</name>
<evidence type="ECO:0000313" key="3">
    <source>
        <dbReference type="Proteomes" id="UP000253472"/>
    </source>
</evidence>
<dbReference type="InterPro" id="IPR036390">
    <property type="entry name" value="WH_DNA-bd_sf"/>
</dbReference>
<accession>A0A367Y3R0</accession>
<comment type="caution">
    <text evidence="2">The sequence shown here is derived from an EMBL/GenBank/DDBJ whole genome shotgun (WGS) entry which is preliminary data.</text>
</comment>
<dbReference type="Proteomes" id="UP000253472">
    <property type="component" value="Unassembled WGS sequence"/>
</dbReference>
<reference evidence="2 3" key="1">
    <citation type="submission" date="2018-06" db="EMBL/GenBank/DDBJ databases">
        <title>Whole genome sequencing of Candida tropicalis (genome annotated by CSBL at Korea University).</title>
        <authorList>
            <person name="Ahn J."/>
        </authorList>
    </citation>
    <scope>NUCLEOTIDE SEQUENCE [LARGE SCALE GENOMIC DNA]</scope>
    <source>
        <strain evidence="2 3">ATCC 20962</strain>
    </source>
</reference>
<dbReference type="Pfam" id="PF01399">
    <property type="entry name" value="PCI"/>
    <property type="match status" value="1"/>
</dbReference>
<dbReference type="SUPFAM" id="SSF46785">
    <property type="entry name" value="Winged helix' DNA-binding domain"/>
    <property type="match status" value="1"/>
</dbReference>
<dbReference type="InterPro" id="IPR000717">
    <property type="entry name" value="PCI_dom"/>
</dbReference>
<dbReference type="OrthoDB" id="4082216at2759"/>
<dbReference type="EMBL" id="QLNQ01000026">
    <property type="protein sequence ID" value="RCK60526.1"/>
    <property type="molecule type" value="Genomic_DNA"/>
</dbReference>
<proteinExistence type="predicted"/>
<keyword evidence="3" id="KW-1185">Reference proteome</keyword>
<evidence type="ECO:0000259" key="1">
    <source>
        <dbReference type="SMART" id="SM00088"/>
    </source>
</evidence>
<protein>
    <recommendedName>
        <fullName evidence="1">PCI domain-containing protein</fullName>
    </recommendedName>
</protein>
<dbReference type="GO" id="GO:0008541">
    <property type="term" value="C:proteasome regulatory particle, lid subcomplex"/>
    <property type="evidence" value="ECO:0007669"/>
    <property type="project" value="UniProtKB-ARBA"/>
</dbReference>
<organism evidence="2 3">
    <name type="scientific">Candida viswanathii</name>
    <dbReference type="NCBI Taxonomy" id="5486"/>
    <lineage>
        <taxon>Eukaryota</taxon>
        <taxon>Fungi</taxon>
        <taxon>Dikarya</taxon>
        <taxon>Ascomycota</taxon>
        <taxon>Saccharomycotina</taxon>
        <taxon>Pichiomycetes</taxon>
        <taxon>Debaryomycetaceae</taxon>
        <taxon>Candida/Lodderomyces clade</taxon>
        <taxon>Candida</taxon>
    </lineage>
</organism>
<sequence>MSSTQILDIITDQSHSDKAKIDTLRNVLRQLDKPQLLSILSSSITSDPSFRHILDLLKIDSLMVNFPEDANSIGELVSLLNRSMIGFRHDVKDYKSWFIKITTPDLQSDYQYLFKGLEYDNFIDLINKKMLIINGIPKEEEFREVVHALNLKILELYLISCYDFRNGNICNYLNDNLQLGGDEEARNLSNLVVLSPFVSKDLLVSIVNHDFRNGYFKIVKEHMDFDRLYLNIIENNIIKLSQYFSFIKIETAYEVLDVTKNLDLESFIFQMIIKNKFNNAVKIDQLEQTVDFGSTFEYTLEDHIKYVGGLVNDVYLRI</sequence>
<gene>
    <name evidence="2" type="ORF">Cantr_08668</name>
</gene>
<evidence type="ECO:0000313" key="2">
    <source>
        <dbReference type="EMBL" id="RCK60526.1"/>
    </source>
</evidence>
<dbReference type="SMART" id="SM00088">
    <property type="entry name" value="PINT"/>
    <property type="match status" value="1"/>
</dbReference>
<feature type="domain" description="PCI" evidence="1">
    <location>
        <begin position="223"/>
        <end position="307"/>
    </location>
</feature>